<keyword evidence="3" id="KW-1185">Reference proteome</keyword>
<sequence>MSNFSNTRESGRVPPVQRGQPASGVRGTRSQRRAYEYQQRQNFNTDWNTIREFEDRPVKPRGPTERSNSWKAKKQSSQKKQPESVSSAPTPSYDFVAKTATPPTDEPLYDLGPHTSAIPVQEIYSQNFEFAGYVDQIERTYEILRGIDPRLDRRLPFSMFQHSMCTVLHCYLLDLTLKNGEMRLNPTKHQDLLPEDLIIPENLYHFLASIGNTTTVGGEEVKFNLPEVAIPQAQDDDVPSGSFGQVTPETHNVYECYVSPLVTANRVLNSRRPPNAPEVPPLPAVLVPAGAVPTPNLLGHGPPDVISLEARPRIEGFEFPNGDSIEARLKICPELMSRVNTVLFEMQAKFIMKDIGRKSPITRNYVEPKIIPGNIQFVKVVEAVPDGQRLSKRQNQIRCQNSFGSATAGYCNVTCLHREWSNNARGACFLVNGAIPPGWQSHINEKKKKRHYDQKHSKLWEKDKEFAGWLQESTKDEGYFYCKSCRCDLKCAGGRFILNKHSNSLKHVACVKGIASQLSITQFGQTQSKKSFEDKIKFGEIRMACFLAKNNLPFNTAGDLKKLIQNVCSDSEIAKEISFEKTKAQAIVTNVTGKLSHSELVKTLQTEKFSLIVDESTDKSTTKHLALIARTVVDFNVEDNFLCLIPIVEGTASALHNKCKEYFENENIPYKKNMIGFAADSANTMFGSHHSLSNLFANEIPHLFMMKCICHSFHLCASYACKTLPRSVEDFARDVYYTIL</sequence>
<accession>A0AAU9U9E8</accession>
<reference evidence="2" key="1">
    <citation type="submission" date="2022-03" db="EMBL/GenBank/DDBJ databases">
        <authorList>
            <person name="Tunstrom K."/>
        </authorList>
    </citation>
    <scope>NUCLEOTIDE SEQUENCE</scope>
</reference>
<evidence type="ECO:0000313" key="3">
    <source>
        <dbReference type="Proteomes" id="UP001153954"/>
    </source>
</evidence>
<feature type="compositionally biased region" description="Polar residues" evidence="1">
    <location>
        <begin position="38"/>
        <end position="48"/>
    </location>
</feature>
<dbReference type="AlphaFoldDB" id="A0AAU9U9E8"/>
<comment type="caution">
    <text evidence="2">The sequence shown here is derived from an EMBL/GenBank/DDBJ whole genome shotgun (WGS) entry which is preliminary data.</text>
</comment>
<name>A0AAU9U9E8_EUPED</name>
<dbReference type="Proteomes" id="UP001153954">
    <property type="component" value="Unassembled WGS sequence"/>
</dbReference>
<dbReference type="EMBL" id="CAKOGL010000015">
    <property type="protein sequence ID" value="CAH2095666.1"/>
    <property type="molecule type" value="Genomic_DNA"/>
</dbReference>
<gene>
    <name evidence="2" type="ORF">EEDITHA_LOCUS11093</name>
</gene>
<proteinExistence type="predicted"/>
<feature type="region of interest" description="Disordered" evidence="1">
    <location>
        <begin position="1"/>
        <end position="101"/>
    </location>
</feature>
<evidence type="ECO:0008006" key="4">
    <source>
        <dbReference type="Google" id="ProtNLM"/>
    </source>
</evidence>
<feature type="compositionally biased region" description="Basic and acidic residues" evidence="1">
    <location>
        <begin position="49"/>
        <end position="64"/>
    </location>
</feature>
<evidence type="ECO:0000313" key="2">
    <source>
        <dbReference type="EMBL" id="CAH2095666.1"/>
    </source>
</evidence>
<evidence type="ECO:0000256" key="1">
    <source>
        <dbReference type="SAM" id="MobiDB-lite"/>
    </source>
</evidence>
<dbReference type="PANTHER" id="PTHR37162">
    <property type="entry name" value="HAT FAMILY DIMERISATION DOMAINCONTAINING PROTEIN-RELATED"/>
    <property type="match status" value="1"/>
</dbReference>
<dbReference type="PANTHER" id="PTHR37162:SF1">
    <property type="entry name" value="BED-TYPE DOMAIN-CONTAINING PROTEIN"/>
    <property type="match status" value="1"/>
</dbReference>
<protein>
    <recommendedName>
        <fullName evidence="4">DUF4371 domain-containing protein</fullName>
    </recommendedName>
</protein>
<organism evidence="2 3">
    <name type="scientific">Euphydryas editha</name>
    <name type="common">Edith's checkerspot</name>
    <dbReference type="NCBI Taxonomy" id="104508"/>
    <lineage>
        <taxon>Eukaryota</taxon>
        <taxon>Metazoa</taxon>
        <taxon>Ecdysozoa</taxon>
        <taxon>Arthropoda</taxon>
        <taxon>Hexapoda</taxon>
        <taxon>Insecta</taxon>
        <taxon>Pterygota</taxon>
        <taxon>Neoptera</taxon>
        <taxon>Endopterygota</taxon>
        <taxon>Lepidoptera</taxon>
        <taxon>Glossata</taxon>
        <taxon>Ditrysia</taxon>
        <taxon>Papilionoidea</taxon>
        <taxon>Nymphalidae</taxon>
        <taxon>Nymphalinae</taxon>
        <taxon>Euphydryas</taxon>
    </lineage>
</organism>